<evidence type="ECO:0000313" key="2">
    <source>
        <dbReference type="EMBL" id="ETW19178.1"/>
    </source>
</evidence>
<reference evidence="2 3" key="1">
    <citation type="submission" date="2013-02" db="EMBL/GenBank/DDBJ databases">
        <title>The Genome Annotation of Plasmodium falciparum Vietnam Oak-Knoll (FVO).</title>
        <authorList>
            <consortium name="The Broad Institute Genome Sequencing Platform"/>
            <consortium name="The Broad Institute Genome Sequencing Center for Infectious Disease"/>
            <person name="Neafsey D."/>
            <person name="Hoffman S."/>
            <person name="Volkman S."/>
            <person name="Rosenthal P."/>
            <person name="Walker B."/>
            <person name="Young S.K."/>
            <person name="Zeng Q."/>
            <person name="Gargeya S."/>
            <person name="Fitzgerald M."/>
            <person name="Haas B."/>
            <person name="Abouelleil A."/>
            <person name="Allen A.W."/>
            <person name="Alvarado L."/>
            <person name="Arachchi H.M."/>
            <person name="Berlin A.M."/>
            <person name="Chapman S.B."/>
            <person name="Gainer-Dewar J."/>
            <person name="Goldberg J."/>
            <person name="Griggs A."/>
            <person name="Gujja S."/>
            <person name="Hansen M."/>
            <person name="Howarth C."/>
            <person name="Imamovic A."/>
            <person name="Ireland A."/>
            <person name="Larimer J."/>
            <person name="McCowan C."/>
            <person name="Murphy C."/>
            <person name="Pearson M."/>
            <person name="Poon T.W."/>
            <person name="Priest M."/>
            <person name="Roberts A."/>
            <person name="Saif S."/>
            <person name="Shea T."/>
            <person name="Sisk P."/>
            <person name="Sykes S."/>
            <person name="Wortman J."/>
            <person name="Nusbaum C."/>
            <person name="Birren B."/>
        </authorList>
    </citation>
    <scope>NUCLEOTIDE SEQUENCE [LARGE SCALE GENOMIC DNA]</scope>
    <source>
        <strain evidence="3">Vietnam Oak-Knoll (FVO)</strain>
    </source>
</reference>
<organism evidence="2 3">
    <name type="scientific">Plasmodium falciparum Vietnam Oak-Knoll</name>
    <name type="common">FVO</name>
    <dbReference type="NCBI Taxonomy" id="1036723"/>
    <lineage>
        <taxon>Eukaryota</taxon>
        <taxon>Sar</taxon>
        <taxon>Alveolata</taxon>
        <taxon>Apicomplexa</taxon>
        <taxon>Aconoidasida</taxon>
        <taxon>Haemosporida</taxon>
        <taxon>Plasmodiidae</taxon>
        <taxon>Plasmodium</taxon>
        <taxon>Plasmodium (Laverania)</taxon>
    </lineage>
</organism>
<dbReference type="Proteomes" id="UP000030690">
    <property type="component" value="Unassembled WGS sequence"/>
</dbReference>
<dbReference type="InterPro" id="IPR052824">
    <property type="entry name" value="m6A_RNA_Methylation_Regulator"/>
</dbReference>
<dbReference type="Gene3D" id="3.30.40.10">
    <property type="entry name" value="Zinc/RING finger domain, C3HC4 (zinc finger)"/>
    <property type="match status" value="1"/>
</dbReference>
<feature type="compositionally biased region" description="Low complexity" evidence="1">
    <location>
        <begin position="229"/>
        <end position="239"/>
    </location>
</feature>
<name>A0A024V861_PLAFA</name>
<feature type="compositionally biased region" description="Basic and acidic residues" evidence="1">
    <location>
        <begin position="240"/>
        <end position="270"/>
    </location>
</feature>
<accession>A0A024V861</accession>
<sequence>MSSLLCKYKVNNLKETIINNICTNCFIYIYDDEMVGLNKKEYDMWFNNIRCIFCNETQTINKYFIGIIKLKHRNGKNVKYTCHKECLYFNNYTFNHIYGNRYFNLTILFNHLYHKKCSVCLFNFPSLKCSIYNCYNFIHLNCAYNYLSWPNYSKTSRHEILYCYEHQYMHGTYHNYNDIKNMNTQHNIKTNKQIHKHNSKNKRKQQNIITLSDSISNSNKSNNNERDYYNNNERNYYNNNERDYYNNNERDYYNNNERDYHNNNERDYHNNNKSNYHNNNKMIIIKKIISRIIT</sequence>
<dbReference type="AlphaFoldDB" id="A0A024V861"/>
<proteinExistence type="predicted"/>
<protein>
    <submittedName>
        <fullName evidence="2">Uncharacterized protein</fullName>
    </submittedName>
</protein>
<feature type="compositionally biased region" description="Basic residues" evidence="1">
    <location>
        <begin position="195"/>
        <end position="205"/>
    </location>
</feature>
<evidence type="ECO:0000256" key="1">
    <source>
        <dbReference type="SAM" id="MobiDB-lite"/>
    </source>
</evidence>
<feature type="region of interest" description="Disordered" evidence="1">
    <location>
        <begin position="195"/>
        <end position="274"/>
    </location>
</feature>
<dbReference type="EMBL" id="KI925072">
    <property type="protein sequence ID" value="ETW19178.1"/>
    <property type="molecule type" value="Genomic_DNA"/>
</dbReference>
<feature type="compositionally biased region" description="Low complexity" evidence="1">
    <location>
        <begin position="212"/>
        <end position="222"/>
    </location>
</feature>
<gene>
    <name evidence="2" type="ORF">PFFVO_01939</name>
</gene>
<reference evidence="2 3" key="2">
    <citation type="submission" date="2013-02" db="EMBL/GenBank/DDBJ databases">
        <title>The Genome Sequence of Plasmodium falciparum Vietnam Oak-Knoll (FVO).</title>
        <authorList>
            <consortium name="The Broad Institute Genome Sequencing Platform"/>
            <consortium name="The Broad Institute Genome Sequencing Center for Infectious Disease"/>
            <person name="Neafsey D."/>
            <person name="Cheeseman I."/>
            <person name="Volkman S."/>
            <person name="Adams J."/>
            <person name="Walker B."/>
            <person name="Young S.K."/>
            <person name="Zeng Q."/>
            <person name="Gargeya S."/>
            <person name="Fitzgerald M."/>
            <person name="Haas B."/>
            <person name="Abouelleil A."/>
            <person name="Alvarado L."/>
            <person name="Arachchi H.M."/>
            <person name="Berlin A.M."/>
            <person name="Chapman S.B."/>
            <person name="Dewar J."/>
            <person name="Goldberg J."/>
            <person name="Griggs A."/>
            <person name="Gujja S."/>
            <person name="Hansen M."/>
            <person name="Howarth C."/>
            <person name="Imamovic A."/>
            <person name="Larimer J."/>
            <person name="McCowan C."/>
            <person name="Murphy C."/>
            <person name="Neiman D."/>
            <person name="Pearson M."/>
            <person name="Priest M."/>
            <person name="Roberts A."/>
            <person name="Saif S."/>
            <person name="Shea T."/>
            <person name="Sisk P."/>
            <person name="Sykes S."/>
            <person name="Wortman J."/>
            <person name="Nusbaum C."/>
            <person name="Birren B."/>
        </authorList>
    </citation>
    <scope>NUCLEOTIDE SEQUENCE [LARGE SCALE GENOMIC DNA]</scope>
    <source>
        <strain evidence="3">Vietnam Oak-Knoll (FVO)</strain>
    </source>
</reference>
<dbReference type="InterPro" id="IPR013083">
    <property type="entry name" value="Znf_RING/FYVE/PHD"/>
</dbReference>
<evidence type="ECO:0000313" key="3">
    <source>
        <dbReference type="Proteomes" id="UP000030690"/>
    </source>
</evidence>
<dbReference type="PANTHER" id="PTHR13585">
    <property type="entry name" value="CHASCON, ISOFORM D-RELATED"/>
    <property type="match status" value="1"/>
</dbReference>
<dbReference type="PANTHER" id="PTHR13585:SF19">
    <property type="entry name" value="ZINC FINGER CCCH DOMAIN-CONTAINING PROTEIN 13"/>
    <property type="match status" value="1"/>
</dbReference>